<dbReference type="CDD" id="cd12162">
    <property type="entry name" value="2-Hacid_dh_4"/>
    <property type="match status" value="1"/>
</dbReference>
<evidence type="ECO:0000256" key="1">
    <source>
        <dbReference type="ARBA" id="ARBA00005854"/>
    </source>
</evidence>
<evidence type="ECO:0000259" key="5">
    <source>
        <dbReference type="Pfam" id="PF00389"/>
    </source>
</evidence>
<dbReference type="SUPFAM" id="SSF51735">
    <property type="entry name" value="NAD(P)-binding Rossmann-fold domains"/>
    <property type="match status" value="1"/>
</dbReference>
<dbReference type="Pfam" id="PF02826">
    <property type="entry name" value="2-Hacid_dh_C"/>
    <property type="match status" value="1"/>
</dbReference>
<dbReference type="PANTHER" id="PTHR43761">
    <property type="entry name" value="D-ISOMER SPECIFIC 2-HYDROXYACID DEHYDROGENASE FAMILY PROTEIN (AFU_ORTHOLOGUE AFUA_1G13630)"/>
    <property type="match status" value="1"/>
</dbReference>
<dbReference type="InterPro" id="IPR006139">
    <property type="entry name" value="D-isomer_2_OHA_DH_cat_dom"/>
</dbReference>
<dbReference type="SUPFAM" id="SSF52283">
    <property type="entry name" value="Formate/glycerate dehydrogenase catalytic domain-like"/>
    <property type="match status" value="1"/>
</dbReference>
<feature type="domain" description="D-isomer specific 2-hydroxyacid dehydrogenase NAD-binding" evidence="6">
    <location>
        <begin position="120"/>
        <end position="300"/>
    </location>
</feature>
<evidence type="ECO:0000256" key="4">
    <source>
        <dbReference type="RuleBase" id="RU003719"/>
    </source>
</evidence>
<dbReference type="InterPro" id="IPR036291">
    <property type="entry name" value="NAD(P)-bd_dom_sf"/>
</dbReference>
<dbReference type="Proteomes" id="UP000013966">
    <property type="component" value="Chromosome 3"/>
</dbReference>
<gene>
    <name evidence="7" type="ORF">BRPE64_CCDS04510</name>
</gene>
<dbReference type="STRING" id="758793.BRPE64_CCDS04510"/>
<dbReference type="GO" id="GO:0016616">
    <property type="term" value="F:oxidoreductase activity, acting on the CH-OH group of donors, NAD or NADP as acceptor"/>
    <property type="evidence" value="ECO:0007669"/>
    <property type="project" value="InterPro"/>
</dbReference>
<sequence>MIHAQNHAQQGKTMQKIVFLDRETLAPQIRLKRPAFEHELIEFDRTTPDEVVTRLAGASIAITNKVAITAEALDRLPELKLIAVAATGTDCIDKSACEQRGIVVSNIRGYAVNTVPEHTFALMLALRRNLVAYRDDVLEGEWQKAGQFCFFNHPIRDLGGATLGIIGEGVLGQRVAEIARVFGMRPLFAAHKGREGLGPLYTPWDDVLATSDVITIHSPLTPNTRGMLSTAEFRAMKKKPLIINTARGGLVDEAALVEALDEGWISGAGFDVLSTEPPAPGNPLMRVAGRPNVIVTPHVAWASDEAQQTLADQLIDNIAAFVAGAPVNVVR</sequence>
<proteinExistence type="inferred from homology"/>
<evidence type="ECO:0000313" key="7">
    <source>
        <dbReference type="EMBL" id="BAN26534.1"/>
    </source>
</evidence>
<reference evidence="7 8" key="2">
    <citation type="journal article" date="2018" name="Int. J. Syst. Evol. Microbiol.">
        <title>Burkholderia insecticola sp. nov., a gut symbiotic bacterium of the bean bug Riptortus pedestris.</title>
        <authorList>
            <person name="Takeshita K."/>
            <person name="Tamaki H."/>
            <person name="Ohbayashi T."/>
            <person name="Meng X.-Y."/>
            <person name="Sone T."/>
            <person name="Mitani Y."/>
            <person name="Peeters C."/>
            <person name="Kikuchi Y."/>
            <person name="Vandamme P."/>
        </authorList>
    </citation>
    <scope>NUCLEOTIDE SEQUENCE [LARGE SCALE GENOMIC DNA]</scope>
    <source>
        <strain evidence="7">RPE64</strain>
    </source>
</reference>
<dbReference type="InterPro" id="IPR050418">
    <property type="entry name" value="D-iso_2-hydroxyacid_DH_PdxB"/>
</dbReference>
<dbReference type="InterPro" id="IPR029753">
    <property type="entry name" value="D-isomer_DH_CS"/>
</dbReference>
<evidence type="ECO:0000259" key="6">
    <source>
        <dbReference type="Pfam" id="PF02826"/>
    </source>
</evidence>
<dbReference type="Pfam" id="PF00389">
    <property type="entry name" value="2-Hacid_dh"/>
    <property type="match status" value="1"/>
</dbReference>
<feature type="domain" description="D-isomer specific 2-hydroxyacid dehydrogenase catalytic" evidence="5">
    <location>
        <begin position="37"/>
        <end position="330"/>
    </location>
</feature>
<keyword evidence="3" id="KW-0520">NAD</keyword>
<protein>
    <submittedName>
        <fullName evidence="7">D-isomer specific 2-hydroxyacid dehydrogenase NAD-binding</fullName>
    </submittedName>
</protein>
<dbReference type="PATRIC" id="fig|758793.3.peg.4767"/>
<evidence type="ECO:0000313" key="8">
    <source>
        <dbReference type="Proteomes" id="UP000013966"/>
    </source>
</evidence>
<dbReference type="HOGENOM" id="CLU_019796_1_3_4"/>
<dbReference type="Gene3D" id="3.40.50.720">
    <property type="entry name" value="NAD(P)-binding Rossmann-like Domain"/>
    <property type="match status" value="2"/>
</dbReference>
<dbReference type="KEGG" id="buo:BRPE64_CCDS04510"/>
<comment type="similarity">
    <text evidence="1 4">Belongs to the D-isomer specific 2-hydroxyacid dehydrogenase family.</text>
</comment>
<dbReference type="InterPro" id="IPR006140">
    <property type="entry name" value="D-isomer_DH_NAD-bd"/>
</dbReference>
<keyword evidence="2 4" id="KW-0560">Oxidoreductase</keyword>
<evidence type="ECO:0000256" key="2">
    <source>
        <dbReference type="ARBA" id="ARBA00023002"/>
    </source>
</evidence>
<accession>R4WPM3</accession>
<dbReference type="GO" id="GO:0051287">
    <property type="term" value="F:NAD binding"/>
    <property type="evidence" value="ECO:0007669"/>
    <property type="project" value="InterPro"/>
</dbReference>
<dbReference type="AlphaFoldDB" id="R4WPM3"/>
<organism evidence="7 8">
    <name type="scientific">Caballeronia insecticola</name>
    <dbReference type="NCBI Taxonomy" id="758793"/>
    <lineage>
        <taxon>Bacteria</taxon>
        <taxon>Pseudomonadati</taxon>
        <taxon>Pseudomonadota</taxon>
        <taxon>Betaproteobacteria</taxon>
        <taxon>Burkholderiales</taxon>
        <taxon>Burkholderiaceae</taxon>
        <taxon>Caballeronia</taxon>
    </lineage>
</organism>
<name>R4WPM3_9BURK</name>
<reference evidence="7 8" key="1">
    <citation type="journal article" date="2013" name="Genome Announc.">
        <title>Complete Genome Sequence of Burkholderia sp. Strain RPE64, Bacterial Symbiont of the Bean Bug Riptortus pedestris.</title>
        <authorList>
            <person name="Shibata T.F."/>
            <person name="Maeda T."/>
            <person name="Nikoh N."/>
            <person name="Yamaguchi K."/>
            <person name="Oshima K."/>
            <person name="Hattori M."/>
            <person name="Nishiyama T."/>
            <person name="Hasebe M."/>
            <person name="Fukatsu T."/>
            <person name="Kikuchi Y."/>
            <person name="Shigenobu S."/>
        </authorList>
    </citation>
    <scope>NUCLEOTIDE SEQUENCE [LARGE SCALE GENOMIC DNA]</scope>
</reference>
<keyword evidence="8" id="KW-1185">Reference proteome</keyword>
<dbReference type="PANTHER" id="PTHR43761:SF1">
    <property type="entry name" value="D-ISOMER SPECIFIC 2-HYDROXYACID DEHYDROGENASE CATALYTIC DOMAIN-CONTAINING PROTEIN-RELATED"/>
    <property type="match status" value="1"/>
</dbReference>
<evidence type="ECO:0000256" key="3">
    <source>
        <dbReference type="ARBA" id="ARBA00023027"/>
    </source>
</evidence>
<dbReference type="PROSITE" id="PS00671">
    <property type="entry name" value="D_2_HYDROXYACID_DH_3"/>
    <property type="match status" value="1"/>
</dbReference>
<dbReference type="PROSITE" id="PS00670">
    <property type="entry name" value="D_2_HYDROXYACID_DH_2"/>
    <property type="match status" value="1"/>
</dbReference>
<dbReference type="EMBL" id="AP013060">
    <property type="protein sequence ID" value="BAN26534.1"/>
    <property type="molecule type" value="Genomic_DNA"/>
</dbReference>